<comment type="caution">
    <text evidence="2">The sequence shown here is derived from an EMBL/GenBank/DDBJ whole genome shotgun (WGS) entry which is preliminary data.</text>
</comment>
<dbReference type="EMBL" id="BOPD01000007">
    <property type="protein sequence ID" value="GIJ31852.1"/>
    <property type="molecule type" value="Genomic_DNA"/>
</dbReference>
<protein>
    <submittedName>
        <fullName evidence="2">Uncharacterized protein</fullName>
    </submittedName>
</protein>
<feature type="region of interest" description="Disordered" evidence="1">
    <location>
        <begin position="41"/>
        <end position="67"/>
    </location>
</feature>
<evidence type="ECO:0000256" key="1">
    <source>
        <dbReference type="SAM" id="MobiDB-lite"/>
    </source>
</evidence>
<dbReference type="Proteomes" id="UP000607311">
    <property type="component" value="Unassembled WGS sequence"/>
</dbReference>
<keyword evidence="3" id="KW-1185">Reference proteome</keyword>
<name>A0A9W5UM44_9ACTN</name>
<dbReference type="AlphaFoldDB" id="A0A9W5UM44"/>
<proteinExistence type="predicted"/>
<gene>
    <name evidence="2" type="ORF">Vse01_10000</name>
</gene>
<sequence length="84" mass="8972">MSTENTEDMGFCLAVDMNSLVECQESRILCRVQEIEGTGPISSRGPVYGSVSRSQSVSRGSTRVPSGQTCGAEAVARAWSTRGR</sequence>
<feature type="compositionally biased region" description="Low complexity" evidence="1">
    <location>
        <begin position="50"/>
        <end position="64"/>
    </location>
</feature>
<accession>A0A9W5UM44</accession>
<evidence type="ECO:0000313" key="2">
    <source>
        <dbReference type="EMBL" id="GIJ31852.1"/>
    </source>
</evidence>
<organism evidence="2 3">
    <name type="scientific">Micromonospora sediminimaris</name>
    <dbReference type="NCBI Taxonomy" id="547162"/>
    <lineage>
        <taxon>Bacteria</taxon>
        <taxon>Bacillati</taxon>
        <taxon>Actinomycetota</taxon>
        <taxon>Actinomycetes</taxon>
        <taxon>Micromonosporales</taxon>
        <taxon>Micromonosporaceae</taxon>
        <taxon>Micromonospora</taxon>
    </lineage>
</organism>
<evidence type="ECO:0000313" key="3">
    <source>
        <dbReference type="Proteomes" id="UP000607311"/>
    </source>
</evidence>
<reference evidence="2" key="1">
    <citation type="submission" date="2021-01" db="EMBL/GenBank/DDBJ databases">
        <title>Whole genome shotgun sequence of Verrucosispora sediminis NBRC 107745.</title>
        <authorList>
            <person name="Komaki H."/>
            <person name="Tamura T."/>
        </authorList>
    </citation>
    <scope>NUCLEOTIDE SEQUENCE</scope>
    <source>
        <strain evidence="2">NBRC 107745</strain>
    </source>
</reference>